<dbReference type="InterPro" id="IPR036291">
    <property type="entry name" value="NAD(P)-bd_dom_sf"/>
</dbReference>
<dbReference type="AlphaFoldDB" id="A0A2A2AAW6"/>
<sequence length="250" mass="26766">MSTSQYIVVIGATSHIAQQCCRIWAEQGPCEFLLVGRDAQRIEQVAADLRARGAAVSAQVQTLDFDDPDAAAALARSAQARRRVDIALIAHGALPDQAQCQSELRAAQQALQINGLSPALLAEAFAGPMQQANHGRICIIGSVAGDRGRKSNYVYGAAKGLLERYAQGLQHRLAGTAVRVTLAKPGPTDTPMTAHLKQGGARLASAQAVAQRIVRAIEAGRPVVYAPAKWALIMLVIRNLPRWVFHKLDI</sequence>
<keyword evidence="2" id="KW-0560">Oxidoreductase</keyword>
<evidence type="ECO:0000256" key="2">
    <source>
        <dbReference type="ARBA" id="ARBA00023002"/>
    </source>
</evidence>
<gene>
    <name evidence="3" type="ORF">CK620_07690</name>
</gene>
<dbReference type="Pfam" id="PF00106">
    <property type="entry name" value="adh_short"/>
    <property type="match status" value="1"/>
</dbReference>
<organism evidence="3 4">
    <name type="scientific">Vandammella animalimorsus</name>
    <dbReference type="NCBI Taxonomy" id="2029117"/>
    <lineage>
        <taxon>Bacteria</taxon>
        <taxon>Pseudomonadati</taxon>
        <taxon>Pseudomonadota</taxon>
        <taxon>Betaproteobacteria</taxon>
        <taxon>Burkholderiales</taxon>
        <taxon>Comamonadaceae</taxon>
        <taxon>Vandammella</taxon>
    </lineage>
</organism>
<dbReference type="GO" id="GO:0016491">
    <property type="term" value="F:oxidoreductase activity"/>
    <property type="evidence" value="ECO:0007669"/>
    <property type="project" value="UniProtKB-KW"/>
</dbReference>
<dbReference type="CDD" id="cd05233">
    <property type="entry name" value="SDR_c"/>
    <property type="match status" value="1"/>
</dbReference>
<name>A0A2A2AAW6_9BURK</name>
<dbReference type="GO" id="GO:0016020">
    <property type="term" value="C:membrane"/>
    <property type="evidence" value="ECO:0007669"/>
    <property type="project" value="TreeGrafter"/>
</dbReference>
<dbReference type="RefSeq" id="WP_095549923.1">
    <property type="nucleotide sequence ID" value="NZ_NSJF01000003.1"/>
</dbReference>
<dbReference type="PANTHER" id="PTHR44196">
    <property type="entry name" value="DEHYDROGENASE/REDUCTASE SDR FAMILY MEMBER 7B"/>
    <property type="match status" value="1"/>
</dbReference>
<evidence type="ECO:0000313" key="4">
    <source>
        <dbReference type="Proteomes" id="UP000217999"/>
    </source>
</evidence>
<comment type="similarity">
    <text evidence="1">Belongs to the short-chain dehydrogenases/reductases (SDR) family.</text>
</comment>
<evidence type="ECO:0000256" key="1">
    <source>
        <dbReference type="ARBA" id="ARBA00006484"/>
    </source>
</evidence>
<dbReference type="PRINTS" id="PR00081">
    <property type="entry name" value="GDHRDH"/>
</dbReference>
<dbReference type="EMBL" id="NSJF01000003">
    <property type="protein sequence ID" value="PAT34892.1"/>
    <property type="molecule type" value="Genomic_DNA"/>
</dbReference>
<reference evidence="3 4" key="1">
    <citation type="submission" date="2017-08" db="EMBL/GenBank/DDBJ databases">
        <title>WGS of Clinical strains of the CDC Group NO-1 linked to zoonotic infections in humans.</title>
        <authorList>
            <person name="Bernier A.-M."/>
            <person name="Bernard K."/>
        </authorList>
    </citation>
    <scope>NUCLEOTIDE SEQUENCE [LARGE SCALE GENOMIC DNA]</scope>
    <source>
        <strain evidence="3 4">NML03-0146</strain>
    </source>
</reference>
<dbReference type="Gene3D" id="3.40.50.720">
    <property type="entry name" value="NAD(P)-binding Rossmann-like Domain"/>
    <property type="match status" value="1"/>
</dbReference>
<comment type="caution">
    <text evidence="3">The sequence shown here is derived from an EMBL/GenBank/DDBJ whole genome shotgun (WGS) entry which is preliminary data.</text>
</comment>
<dbReference type="Proteomes" id="UP000217999">
    <property type="component" value="Unassembled WGS sequence"/>
</dbReference>
<dbReference type="InterPro" id="IPR002347">
    <property type="entry name" value="SDR_fam"/>
</dbReference>
<dbReference type="SUPFAM" id="SSF51735">
    <property type="entry name" value="NAD(P)-binding Rossmann-fold domains"/>
    <property type="match status" value="1"/>
</dbReference>
<proteinExistence type="inferred from homology"/>
<dbReference type="PANTHER" id="PTHR44196:SF1">
    <property type="entry name" value="DEHYDROGENASE_REDUCTASE SDR FAMILY MEMBER 7B"/>
    <property type="match status" value="1"/>
</dbReference>
<evidence type="ECO:0000313" key="3">
    <source>
        <dbReference type="EMBL" id="PAT34892.1"/>
    </source>
</evidence>
<accession>A0A2A2AAW6</accession>
<protein>
    <submittedName>
        <fullName evidence="3">Short-chain dehydrogenase</fullName>
    </submittedName>
</protein>